<evidence type="ECO:0000313" key="2">
    <source>
        <dbReference type="EMBL" id="OWQ85618.1"/>
    </source>
</evidence>
<comment type="caution">
    <text evidence="2">The sequence shown here is derived from an EMBL/GenBank/DDBJ whole genome shotgun (WGS) entry which is preliminary data.</text>
</comment>
<evidence type="ECO:0008006" key="4">
    <source>
        <dbReference type="Google" id="ProtNLM"/>
    </source>
</evidence>
<gene>
    <name evidence="2" type="ORF">CDN99_21255</name>
</gene>
<keyword evidence="3" id="KW-1185">Reference proteome</keyword>
<accession>A0A246IZ45</accession>
<dbReference type="PANTHER" id="PTHR34351:SF1">
    <property type="entry name" value="SLR1927 PROTEIN"/>
    <property type="match status" value="1"/>
</dbReference>
<sequence>MPAPIPFPFLTARSRRLATADRAANAAVFSSEDEHHHVLRLRDLTLHPSPMFIALLVPVAPLLILAAVLGSIAAAGLAALLLTIAFGCLWRCIETLRGLRLRLSPPAPCFAGDTAMLELCLDNPGRHARWDIGIGGERADRSGALGPSGWLDVPPHSYSVALVPIRTATRGSMALPVVRIETQHPFGVVRALSRWTPPRQLLVYARPEMDGPPLPGHGQGRHGGQPVWLDVATAVGEGDASASTPEAIASRLTAWVLLAERQGRDYGLRLGAVVVPPARGLAHRRRCLQLLGSWDGAAAR</sequence>
<dbReference type="RefSeq" id="WP_088386921.1">
    <property type="nucleotide sequence ID" value="NZ_NIOF01000012.1"/>
</dbReference>
<dbReference type="EMBL" id="NIOF01000012">
    <property type="protein sequence ID" value="OWQ85618.1"/>
    <property type="molecule type" value="Genomic_DNA"/>
</dbReference>
<keyword evidence="1" id="KW-0472">Membrane</keyword>
<evidence type="ECO:0000256" key="1">
    <source>
        <dbReference type="SAM" id="Phobius"/>
    </source>
</evidence>
<dbReference type="OrthoDB" id="5298497at2"/>
<reference evidence="2 3" key="1">
    <citation type="journal article" date="2008" name="Int. J. Syst. Evol. Microbiol.">
        <title>Description of Roseateles aquatilis sp. nov. and Roseateles terrae sp. nov., in the class Betaproteobacteria, and emended description of the genus Roseateles.</title>
        <authorList>
            <person name="Gomila M."/>
            <person name="Bowien B."/>
            <person name="Falsen E."/>
            <person name="Moore E.R."/>
            <person name="Lalucat J."/>
        </authorList>
    </citation>
    <scope>NUCLEOTIDE SEQUENCE [LARGE SCALE GENOMIC DNA]</scope>
    <source>
        <strain evidence="2 3">CCUG 48205</strain>
    </source>
</reference>
<dbReference type="Proteomes" id="UP000197468">
    <property type="component" value="Unassembled WGS sequence"/>
</dbReference>
<feature type="transmembrane region" description="Helical" evidence="1">
    <location>
        <begin position="75"/>
        <end position="93"/>
    </location>
</feature>
<dbReference type="PANTHER" id="PTHR34351">
    <property type="entry name" value="SLR1927 PROTEIN-RELATED"/>
    <property type="match status" value="1"/>
</dbReference>
<dbReference type="AlphaFoldDB" id="A0A246IZ45"/>
<feature type="transmembrane region" description="Helical" evidence="1">
    <location>
        <begin position="50"/>
        <end position="69"/>
    </location>
</feature>
<keyword evidence="1" id="KW-0812">Transmembrane</keyword>
<name>A0A246IZ45_9BURK</name>
<proteinExistence type="predicted"/>
<keyword evidence="1" id="KW-1133">Transmembrane helix</keyword>
<protein>
    <recommendedName>
        <fullName evidence="4">DUF58 domain-containing protein</fullName>
    </recommendedName>
</protein>
<evidence type="ECO:0000313" key="3">
    <source>
        <dbReference type="Proteomes" id="UP000197468"/>
    </source>
</evidence>
<organism evidence="2 3">
    <name type="scientific">Roseateles aquatilis</name>
    <dbReference type="NCBI Taxonomy" id="431061"/>
    <lineage>
        <taxon>Bacteria</taxon>
        <taxon>Pseudomonadati</taxon>
        <taxon>Pseudomonadota</taxon>
        <taxon>Betaproteobacteria</taxon>
        <taxon>Burkholderiales</taxon>
        <taxon>Sphaerotilaceae</taxon>
        <taxon>Roseateles</taxon>
    </lineage>
</organism>